<dbReference type="Gene3D" id="3.90.550.20">
    <property type="match status" value="1"/>
</dbReference>
<dbReference type="SUPFAM" id="SSF53448">
    <property type="entry name" value="Nucleotide-diphospho-sugar transferases"/>
    <property type="match status" value="1"/>
</dbReference>
<protein>
    <recommendedName>
        <fullName evidence="4">Glycosyl transferase</fullName>
    </recommendedName>
</protein>
<evidence type="ECO:0008006" key="4">
    <source>
        <dbReference type="Google" id="ProtNLM"/>
    </source>
</evidence>
<accession>A0ABX2Q380</accession>
<proteinExistence type="predicted"/>
<keyword evidence="3" id="KW-1185">Reference proteome</keyword>
<dbReference type="InterPro" id="IPR029044">
    <property type="entry name" value="Nucleotide-diphossugar_trans"/>
</dbReference>
<organism evidence="2 3">
    <name type="scientific">Hymenobacter terrestris</name>
    <dbReference type="NCBI Taxonomy" id="2748310"/>
    <lineage>
        <taxon>Bacteria</taxon>
        <taxon>Pseudomonadati</taxon>
        <taxon>Bacteroidota</taxon>
        <taxon>Cytophagia</taxon>
        <taxon>Cytophagales</taxon>
        <taxon>Hymenobacteraceae</taxon>
        <taxon>Hymenobacter</taxon>
    </lineage>
</organism>
<dbReference type="RefSeq" id="WP_176900097.1">
    <property type="nucleotide sequence ID" value="NZ_JABKAV010000029.1"/>
</dbReference>
<dbReference type="InterPro" id="IPR051706">
    <property type="entry name" value="Glycosyltransferase_domain"/>
</dbReference>
<dbReference type="PANTHER" id="PTHR32385:SF15">
    <property type="entry name" value="INOSITOL PHOSPHOCERAMIDE MANNOSYLTRANSFERASE 1"/>
    <property type="match status" value="1"/>
</dbReference>
<sequence length="279" mass="31646">MKQQLTPATIAEDDKLRSAAMRRLIQSPTTPQPIAQKGAIPPVLVQFWDNSATLPADVQHCLDSWEPLTHQGFSRRLFDEPQALAFITASCEPGHVQAFRRCIHPAMKCDYFRLCYLYYHGGFYVDADEHYQGVDCRCFLQDSQLKIQPLCYDTRTDEMISAEVFMRQRRHADDWIYYVNNNPLIAPARHPVIGRALARATSQLLQPTTSGQSIQSVAGPGNLTASLVVHALTAAAQAVPDFCILPNWDAVSVSPWPLSYRNDERNWRVWEANQIRQHP</sequence>
<evidence type="ECO:0000256" key="1">
    <source>
        <dbReference type="ARBA" id="ARBA00022679"/>
    </source>
</evidence>
<evidence type="ECO:0000313" key="3">
    <source>
        <dbReference type="Proteomes" id="UP000626554"/>
    </source>
</evidence>
<comment type="caution">
    <text evidence="2">The sequence shown here is derived from an EMBL/GenBank/DDBJ whole genome shotgun (WGS) entry which is preliminary data.</text>
</comment>
<dbReference type="PANTHER" id="PTHR32385">
    <property type="entry name" value="MANNOSYL PHOSPHORYLINOSITOL CERAMIDE SYNTHASE"/>
    <property type="match status" value="1"/>
</dbReference>
<keyword evidence="1" id="KW-0808">Transferase</keyword>
<dbReference type="InterPro" id="IPR007577">
    <property type="entry name" value="GlycoTrfase_DXD_sugar-bd_CS"/>
</dbReference>
<reference evidence="2 3" key="1">
    <citation type="submission" date="2020-05" db="EMBL/GenBank/DDBJ databases">
        <title>Hymenobacter terrestris sp. nov. and Hymenobacter lapidiphilus sp. nov., isolated from regoliths in Antarctica.</title>
        <authorList>
            <person name="Sedlacek I."/>
            <person name="Pantucek R."/>
            <person name="Zeman M."/>
            <person name="Holochova P."/>
            <person name="Kralova S."/>
            <person name="Stankova E."/>
            <person name="Sedo O."/>
            <person name="Micenkova L."/>
            <person name="Svec P."/>
            <person name="Gupta V."/>
            <person name="Sood U."/>
            <person name="Korpole U.S."/>
            <person name="Lal R."/>
        </authorList>
    </citation>
    <scope>NUCLEOTIDE SEQUENCE [LARGE SCALE GENOMIC DNA]</scope>
    <source>
        <strain evidence="2 3">P5252</strain>
    </source>
</reference>
<gene>
    <name evidence="2" type="ORF">HW556_11130</name>
</gene>
<dbReference type="EMBL" id="JABKAV010000029">
    <property type="protein sequence ID" value="NVO85431.1"/>
    <property type="molecule type" value="Genomic_DNA"/>
</dbReference>
<dbReference type="Pfam" id="PF04488">
    <property type="entry name" value="Gly_transf_sug"/>
    <property type="match status" value="1"/>
</dbReference>
<name>A0ABX2Q380_9BACT</name>
<evidence type="ECO:0000313" key="2">
    <source>
        <dbReference type="EMBL" id="NVO85431.1"/>
    </source>
</evidence>
<dbReference type="Proteomes" id="UP000626554">
    <property type="component" value="Unassembled WGS sequence"/>
</dbReference>